<keyword evidence="1" id="KW-0175">Coiled coil</keyword>
<dbReference type="EMBL" id="MU251739">
    <property type="protein sequence ID" value="KAG9229699.1"/>
    <property type="molecule type" value="Genomic_DNA"/>
</dbReference>
<feature type="compositionally biased region" description="Polar residues" evidence="2">
    <location>
        <begin position="133"/>
        <end position="143"/>
    </location>
</feature>
<feature type="compositionally biased region" description="Low complexity" evidence="2">
    <location>
        <begin position="310"/>
        <end position="321"/>
    </location>
</feature>
<feature type="coiled-coil region" evidence="1">
    <location>
        <begin position="171"/>
        <end position="222"/>
    </location>
</feature>
<gene>
    <name evidence="3" type="ORF">BJ875DRAFT_522240</name>
</gene>
<protein>
    <submittedName>
        <fullName evidence="3">Uncharacterized protein</fullName>
    </submittedName>
</protein>
<evidence type="ECO:0000256" key="2">
    <source>
        <dbReference type="SAM" id="MobiDB-lite"/>
    </source>
</evidence>
<sequence>MNSNPDIPRSSMSHNSGGRPSSSGPQSRNHLPIVGRTRRGGTDCEVVWYDGLFDSMAGTPAHGHIRGGPRCEAAYYDGFSEGLERMNENHHGHCHGDTSGPQQAKRDDDRRRISSVSSEEPNMISDYEHFSKSNRPTNNGQRRTTHNVLNRCAAKISHSGHHQRADMCDDHQALENLIKRLARTALDANAKRSVAEQALVEAANKEEELAIIENAMHVVEDRIARRATGTPRGFGGRNSRVPPFPGQDMSLNNNSRHGTRYTYGGNTRDHLDLDMSRPSNQGGFVHVRGSNDNTPTSARLLDPSSPACNSVRSYSSGSSRSLFDDWT</sequence>
<evidence type="ECO:0000313" key="3">
    <source>
        <dbReference type="EMBL" id="KAG9229699.1"/>
    </source>
</evidence>
<accession>A0A9P7Y9M1</accession>
<feature type="compositionally biased region" description="Low complexity" evidence="2">
    <location>
        <begin position="10"/>
        <end position="29"/>
    </location>
</feature>
<evidence type="ECO:0000313" key="4">
    <source>
        <dbReference type="Proteomes" id="UP000824998"/>
    </source>
</evidence>
<proteinExistence type="predicted"/>
<keyword evidence="4" id="KW-1185">Reference proteome</keyword>
<dbReference type="AlphaFoldDB" id="A0A9P7Y9M1"/>
<feature type="region of interest" description="Disordered" evidence="2">
    <location>
        <begin position="87"/>
        <end position="143"/>
    </location>
</feature>
<evidence type="ECO:0000256" key="1">
    <source>
        <dbReference type="SAM" id="Coils"/>
    </source>
</evidence>
<comment type="caution">
    <text evidence="3">The sequence shown here is derived from an EMBL/GenBank/DDBJ whole genome shotgun (WGS) entry which is preliminary data.</text>
</comment>
<reference evidence="3" key="1">
    <citation type="journal article" date="2021" name="IMA Fungus">
        <title>Genomic characterization of three marine fungi, including Emericellopsis atlantica sp. nov. with signatures of a generalist lifestyle and marine biomass degradation.</title>
        <authorList>
            <person name="Hagestad O.C."/>
            <person name="Hou L."/>
            <person name="Andersen J.H."/>
            <person name="Hansen E.H."/>
            <person name="Altermark B."/>
            <person name="Li C."/>
            <person name="Kuhnert E."/>
            <person name="Cox R.J."/>
            <person name="Crous P.W."/>
            <person name="Spatafora J.W."/>
            <person name="Lail K."/>
            <person name="Amirebrahimi M."/>
            <person name="Lipzen A."/>
            <person name="Pangilinan J."/>
            <person name="Andreopoulos W."/>
            <person name="Hayes R.D."/>
            <person name="Ng V."/>
            <person name="Grigoriev I.V."/>
            <person name="Jackson S.A."/>
            <person name="Sutton T.D.S."/>
            <person name="Dobson A.D.W."/>
            <person name="Rama T."/>
        </authorList>
    </citation>
    <scope>NUCLEOTIDE SEQUENCE</scope>
    <source>
        <strain evidence="3">TRa018bII</strain>
    </source>
</reference>
<feature type="region of interest" description="Disordered" evidence="2">
    <location>
        <begin position="1"/>
        <end position="37"/>
    </location>
</feature>
<feature type="compositionally biased region" description="Basic and acidic residues" evidence="2">
    <location>
        <begin position="87"/>
        <end position="96"/>
    </location>
</feature>
<dbReference type="Proteomes" id="UP000824998">
    <property type="component" value="Unassembled WGS sequence"/>
</dbReference>
<feature type="region of interest" description="Disordered" evidence="2">
    <location>
        <begin position="227"/>
        <end position="327"/>
    </location>
</feature>
<organism evidence="3 4">
    <name type="scientific">Amylocarpus encephaloides</name>
    <dbReference type="NCBI Taxonomy" id="45428"/>
    <lineage>
        <taxon>Eukaryota</taxon>
        <taxon>Fungi</taxon>
        <taxon>Dikarya</taxon>
        <taxon>Ascomycota</taxon>
        <taxon>Pezizomycotina</taxon>
        <taxon>Leotiomycetes</taxon>
        <taxon>Helotiales</taxon>
        <taxon>Helotiales incertae sedis</taxon>
        <taxon>Amylocarpus</taxon>
    </lineage>
</organism>
<name>A0A9P7Y9M1_9HELO</name>